<dbReference type="EMBL" id="KB468113">
    <property type="protein sequence ID" value="PCH41655.1"/>
    <property type="molecule type" value="Genomic_DNA"/>
</dbReference>
<sequence>MMHPSLRLCSAGRARQPLIHFVGKRQWPSTPEAPHAHPAAPPQVRDHFAEFLKKFKTSRNVSSSPAAGAAKSQGSRSDSVQTFSEFWQAPERLWKHDLEEWEVDIVATGGASRY</sequence>
<reference evidence="5 6" key="1">
    <citation type="journal article" date="2012" name="Science">
        <title>The Paleozoic origin of enzymatic lignin decomposition reconstructed from 31 fungal genomes.</title>
        <authorList>
            <person name="Floudas D."/>
            <person name="Binder M."/>
            <person name="Riley R."/>
            <person name="Barry K."/>
            <person name="Blanchette R.A."/>
            <person name="Henrissat B."/>
            <person name="Martinez A.T."/>
            <person name="Otillar R."/>
            <person name="Spatafora J.W."/>
            <person name="Yadav J.S."/>
            <person name="Aerts A."/>
            <person name="Benoit I."/>
            <person name="Boyd A."/>
            <person name="Carlson A."/>
            <person name="Copeland A."/>
            <person name="Coutinho P.M."/>
            <person name="de Vries R.P."/>
            <person name="Ferreira P."/>
            <person name="Findley K."/>
            <person name="Foster B."/>
            <person name="Gaskell J."/>
            <person name="Glotzer D."/>
            <person name="Gorecki P."/>
            <person name="Heitman J."/>
            <person name="Hesse C."/>
            <person name="Hori C."/>
            <person name="Igarashi K."/>
            <person name="Jurgens J.A."/>
            <person name="Kallen N."/>
            <person name="Kersten P."/>
            <person name="Kohler A."/>
            <person name="Kuees U."/>
            <person name="Kumar T.K.A."/>
            <person name="Kuo A."/>
            <person name="LaButti K."/>
            <person name="Larrondo L.F."/>
            <person name="Lindquist E."/>
            <person name="Ling A."/>
            <person name="Lombard V."/>
            <person name="Lucas S."/>
            <person name="Lundell T."/>
            <person name="Martin R."/>
            <person name="McLaughlin D.J."/>
            <person name="Morgenstern I."/>
            <person name="Morin E."/>
            <person name="Murat C."/>
            <person name="Nagy L.G."/>
            <person name="Nolan M."/>
            <person name="Ohm R.A."/>
            <person name="Patyshakuliyeva A."/>
            <person name="Rokas A."/>
            <person name="Ruiz-Duenas F.J."/>
            <person name="Sabat G."/>
            <person name="Salamov A."/>
            <person name="Samejima M."/>
            <person name="Schmutz J."/>
            <person name="Slot J.C."/>
            <person name="St John F."/>
            <person name="Stenlid J."/>
            <person name="Sun H."/>
            <person name="Sun S."/>
            <person name="Syed K."/>
            <person name="Tsang A."/>
            <person name="Wiebenga A."/>
            <person name="Young D."/>
            <person name="Pisabarro A."/>
            <person name="Eastwood D.C."/>
            <person name="Martin F."/>
            <person name="Cullen D."/>
            <person name="Grigoriev I.V."/>
            <person name="Hibbett D.S."/>
        </authorList>
    </citation>
    <scope>NUCLEOTIDE SEQUENCE [LARGE SCALE GENOMIC DNA]</scope>
    <source>
        <strain evidence="5 6">MD-104</strain>
    </source>
</reference>
<protein>
    <submittedName>
        <fullName evidence="5">Uncharacterized protein</fullName>
    </submittedName>
</protein>
<accession>A0A2H3JJD6</accession>
<dbReference type="GO" id="GO:0005739">
    <property type="term" value="C:mitochondrion"/>
    <property type="evidence" value="ECO:0007669"/>
    <property type="project" value="UniProtKB-SubCell"/>
</dbReference>
<gene>
    <name evidence="5" type="ORF">WOLCODRAFT_163288</name>
</gene>
<evidence type="ECO:0000256" key="1">
    <source>
        <dbReference type="ARBA" id="ARBA00004173"/>
    </source>
</evidence>
<evidence type="ECO:0000313" key="6">
    <source>
        <dbReference type="Proteomes" id="UP000218811"/>
    </source>
</evidence>
<proteinExistence type="inferred from homology"/>
<keyword evidence="2" id="KW-0496">Mitochondrion</keyword>
<comment type="subcellular location">
    <subcellularLocation>
        <location evidence="1">Mitochondrion</location>
    </subcellularLocation>
</comment>
<dbReference type="AlphaFoldDB" id="A0A2H3JJD6"/>
<feature type="region of interest" description="Disordered" evidence="4">
    <location>
        <begin position="58"/>
        <end position="82"/>
    </location>
</feature>
<dbReference type="InterPro" id="IPR020373">
    <property type="entry name" value="Kgd4/YMR-31"/>
</dbReference>
<evidence type="ECO:0000313" key="5">
    <source>
        <dbReference type="EMBL" id="PCH41655.1"/>
    </source>
</evidence>
<feature type="compositionally biased region" description="Polar residues" evidence="4">
    <location>
        <begin position="72"/>
        <end position="82"/>
    </location>
</feature>
<comment type="similarity">
    <text evidence="3">Belongs to the alpha-ketoglutarate dehydrogenase component 4 family.</text>
</comment>
<organism evidence="5 6">
    <name type="scientific">Wolfiporia cocos (strain MD-104)</name>
    <name type="common">Brown rot fungus</name>
    <dbReference type="NCBI Taxonomy" id="742152"/>
    <lineage>
        <taxon>Eukaryota</taxon>
        <taxon>Fungi</taxon>
        <taxon>Dikarya</taxon>
        <taxon>Basidiomycota</taxon>
        <taxon>Agaricomycotina</taxon>
        <taxon>Agaricomycetes</taxon>
        <taxon>Polyporales</taxon>
        <taxon>Phaeolaceae</taxon>
        <taxon>Wolfiporia</taxon>
    </lineage>
</organism>
<dbReference type="OMA" id="NFWEAPE"/>
<dbReference type="GO" id="GO:0006103">
    <property type="term" value="P:2-oxoglutarate metabolic process"/>
    <property type="evidence" value="ECO:0007669"/>
    <property type="project" value="InterPro"/>
</dbReference>
<evidence type="ECO:0000256" key="4">
    <source>
        <dbReference type="SAM" id="MobiDB-lite"/>
    </source>
</evidence>
<dbReference type="Proteomes" id="UP000218811">
    <property type="component" value="Unassembled WGS sequence"/>
</dbReference>
<name>A0A2H3JJD6_WOLCO</name>
<evidence type="ECO:0000256" key="3">
    <source>
        <dbReference type="ARBA" id="ARBA00043970"/>
    </source>
</evidence>
<evidence type="ECO:0000256" key="2">
    <source>
        <dbReference type="ARBA" id="ARBA00023128"/>
    </source>
</evidence>
<dbReference type="OrthoDB" id="2116030at2759"/>
<keyword evidence="6" id="KW-1185">Reference proteome</keyword>
<dbReference type="Pfam" id="PF10937">
    <property type="entry name" value="Kgd4-YMR31"/>
    <property type="match status" value="1"/>
</dbReference>